<feature type="signal peptide" evidence="1">
    <location>
        <begin position="1"/>
        <end position="29"/>
    </location>
</feature>
<dbReference type="Proteomes" id="UP000238322">
    <property type="component" value="Unassembled WGS sequence"/>
</dbReference>
<gene>
    <name evidence="2" type="ORF">C5Y83_22980</name>
</gene>
<comment type="caution">
    <text evidence="2">The sequence shown here is derived from an EMBL/GenBank/DDBJ whole genome shotgun (WGS) entry which is preliminary data.</text>
</comment>
<reference evidence="2 3" key="1">
    <citation type="submission" date="2018-02" db="EMBL/GenBank/DDBJ databases">
        <title>Comparative genomes isolates from brazilian mangrove.</title>
        <authorList>
            <person name="Araujo J.E."/>
            <person name="Taketani R.G."/>
            <person name="Silva M.C.P."/>
            <person name="Loureco M.V."/>
            <person name="Andreote F.D."/>
        </authorList>
    </citation>
    <scope>NUCLEOTIDE SEQUENCE [LARGE SCALE GENOMIC DNA]</scope>
    <source>
        <strain evidence="2 3">Hex-1 MGV</strain>
    </source>
</reference>
<dbReference type="InterPro" id="IPR023614">
    <property type="entry name" value="Porin_dom_sf"/>
</dbReference>
<name>A0A2S8FDJ4_9BACT</name>
<dbReference type="OrthoDB" id="9807854at2"/>
<feature type="chain" id="PRO_5015697799" evidence="1">
    <location>
        <begin position="30"/>
        <end position="499"/>
    </location>
</feature>
<dbReference type="SUPFAM" id="SSF56935">
    <property type="entry name" value="Porins"/>
    <property type="match status" value="1"/>
</dbReference>
<proteinExistence type="predicted"/>
<keyword evidence="1" id="KW-0732">Signal</keyword>
<evidence type="ECO:0000256" key="1">
    <source>
        <dbReference type="SAM" id="SignalP"/>
    </source>
</evidence>
<evidence type="ECO:0000313" key="3">
    <source>
        <dbReference type="Proteomes" id="UP000238322"/>
    </source>
</evidence>
<dbReference type="EMBL" id="PUHY01000014">
    <property type="protein sequence ID" value="PQO30243.1"/>
    <property type="molecule type" value="Genomic_DNA"/>
</dbReference>
<dbReference type="AlphaFoldDB" id="A0A2S8FDJ4"/>
<protein>
    <submittedName>
        <fullName evidence="2">Porin</fullName>
    </submittedName>
</protein>
<sequence length="499" mass="55766">MDTPAMKTSWTCRALGIFLGALAPTISYAQEPFYNAPNAGYGQPVFEQPSANTQGTPNYFADDVAPQHLPEVYGPGETVSAASYYNLLDRVEALEADKAEDACKEVEILSKPTQKWSGRVHFDYWHFPDESALPNFLDTGNAATSPPDFIGFRRLRYGVSGDINETMNYKIEMEFASPDSLAFKDAYLGWTELPWLHTVLLGNQKRPYGLDHLNSSRYNVFMERPFVIEAFNQDARRLGLQSYGVSDNEAWNWRFGTFAMQDLSKPGHQYADNYQSEIAGRLANTIWYDETSGGRGYAHWAVSGSAAFPSGGGTDRFRTRPESRTDGKWFDTGVLGASNYQLLGLESVINVGALSIVGEYQTVHANRTAAPNTNFGGGYVYVAYWLTGEYTPWERDSGTLGRTKPLENFWLVNRCDGCRSYGWGAWQIAARYSYCDFTDQDVFGGVGESATLGVNWWWNSHARVQFNYINGRISDRVVAGAPSTAGWYDALGLRFMVDF</sequence>
<organism evidence="2 3">
    <name type="scientific">Blastopirellula marina</name>
    <dbReference type="NCBI Taxonomy" id="124"/>
    <lineage>
        <taxon>Bacteria</taxon>
        <taxon>Pseudomonadati</taxon>
        <taxon>Planctomycetota</taxon>
        <taxon>Planctomycetia</taxon>
        <taxon>Pirellulales</taxon>
        <taxon>Pirellulaceae</taxon>
        <taxon>Blastopirellula</taxon>
    </lineage>
</organism>
<dbReference type="InterPro" id="IPR010870">
    <property type="entry name" value="Porin_O/P"/>
</dbReference>
<dbReference type="Pfam" id="PF07396">
    <property type="entry name" value="Porin_O_P"/>
    <property type="match status" value="1"/>
</dbReference>
<evidence type="ECO:0000313" key="2">
    <source>
        <dbReference type="EMBL" id="PQO30243.1"/>
    </source>
</evidence>
<dbReference type="Gene3D" id="2.40.160.10">
    <property type="entry name" value="Porin"/>
    <property type="match status" value="1"/>
</dbReference>
<accession>A0A2S8FDJ4</accession>